<name>A0ACC3BEX8_9EURO</name>
<accession>A0ACC3BEX8</accession>
<protein>
    <submittedName>
        <fullName evidence="1">Uncharacterized protein</fullName>
    </submittedName>
</protein>
<comment type="caution">
    <text evidence="1">The sequence shown here is derived from an EMBL/GenBank/DDBJ whole genome shotgun (WGS) entry which is preliminary data.</text>
</comment>
<dbReference type="Proteomes" id="UP001177260">
    <property type="component" value="Unassembled WGS sequence"/>
</dbReference>
<sequence length="416" mass="45885">MLFKISPKALALSLLAVSAQAGRVRLQSRATSFDFHADKVRGVNLGGWLVLEPWITPSIFDEAGDAAIDEWTLTEALGKDAAKARLSEHWSSFVSQDDFARMAAAGLNHVRIPIGYWAVAPIDGEPYVDGQLKYLDNAISWARATGLKVLVDLHGAPGSQNGFDNSGRKGAIYWQQGDTIEQTLEAIDILAERYAPEDDVVSSIEAINEPNVPGGLSEAGLRDYYDEVFDKVREYNANTAVIFGDGFLPVESWNDFGVGDENTAIDSHHYHMFDNGLLAQDINGHINNVCQYAHQHLLASNRAVFVGEWTGALTDCTKYLNGKGVLARYDGTFASDTKLGDCSNKYEGSVADLPAEDQENIRRFIEAQLDAYELKSGWVFWTWKTEGAPGWDMSDLLEHGVFPEPPTDRKYPKQCA</sequence>
<reference evidence="1 2" key="1">
    <citation type="journal article" date="2023" name="ACS Omega">
        <title>Identification of the Neoaspergillic Acid Biosynthesis Gene Cluster by Establishing an In Vitro CRISPR-Ribonucleoprotein Genetic System in Aspergillus melleus.</title>
        <authorList>
            <person name="Yuan B."/>
            <person name="Grau M.F."/>
            <person name="Murata R.M."/>
            <person name="Torok T."/>
            <person name="Venkateswaran K."/>
            <person name="Stajich J.E."/>
            <person name="Wang C.C.C."/>
        </authorList>
    </citation>
    <scope>NUCLEOTIDE SEQUENCE [LARGE SCALE GENOMIC DNA]</scope>
    <source>
        <strain evidence="1 2">IMV 1140</strain>
    </source>
</reference>
<evidence type="ECO:0000313" key="1">
    <source>
        <dbReference type="EMBL" id="KAK1149390.1"/>
    </source>
</evidence>
<organism evidence="1 2">
    <name type="scientific">Aspergillus melleus</name>
    <dbReference type="NCBI Taxonomy" id="138277"/>
    <lineage>
        <taxon>Eukaryota</taxon>
        <taxon>Fungi</taxon>
        <taxon>Dikarya</taxon>
        <taxon>Ascomycota</taxon>
        <taxon>Pezizomycotina</taxon>
        <taxon>Eurotiomycetes</taxon>
        <taxon>Eurotiomycetidae</taxon>
        <taxon>Eurotiales</taxon>
        <taxon>Aspergillaceae</taxon>
        <taxon>Aspergillus</taxon>
        <taxon>Aspergillus subgen. Circumdati</taxon>
    </lineage>
</organism>
<dbReference type="EMBL" id="JAOPJF010000004">
    <property type="protein sequence ID" value="KAK1149390.1"/>
    <property type="molecule type" value="Genomic_DNA"/>
</dbReference>
<evidence type="ECO:0000313" key="2">
    <source>
        <dbReference type="Proteomes" id="UP001177260"/>
    </source>
</evidence>
<gene>
    <name evidence="1" type="ORF">N8T08_006613</name>
</gene>
<proteinExistence type="predicted"/>
<keyword evidence="2" id="KW-1185">Reference proteome</keyword>